<evidence type="ECO:0008006" key="14">
    <source>
        <dbReference type="Google" id="ProtNLM"/>
    </source>
</evidence>
<gene>
    <name evidence="8" type="ORF">LI90_940</name>
    <name evidence="9" type="ORF">TH66_10100</name>
    <name evidence="10" type="ORF">TR74_09980</name>
</gene>
<reference evidence="12" key="1">
    <citation type="submission" date="2015-02" db="EMBL/GenBank/DDBJ databases">
        <title>Physiological reanalysis, assessment of diazotrophy, and genome sequences of multiple isolates of Streptomyces thermoautotrophicus.</title>
        <authorList>
            <person name="MacKellar D.C."/>
            <person name="Lieber L."/>
            <person name="Norman J."/>
            <person name="Bolger A."/>
            <person name="Tobin C."/>
            <person name="Murray J.W."/>
            <person name="Friesen M."/>
            <person name="Prell J."/>
        </authorList>
    </citation>
    <scope>NUCLEOTIDE SEQUENCE [LARGE SCALE GENOMIC DNA]</scope>
    <source>
        <strain evidence="12">UBT1</strain>
    </source>
</reference>
<comment type="subcellular location">
    <subcellularLocation>
        <location evidence="1">Cell membrane</location>
        <topology evidence="1">Multi-pass membrane protein</topology>
    </subcellularLocation>
</comment>
<organism evidence="8 11">
    <name type="scientific">Carbonactinospora thermoautotrophica</name>
    <dbReference type="NCBI Taxonomy" id="1469144"/>
    <lineage>
        <taxon>Bacteria</taxon>
        <taxon>Bacillati</taxon>
        <taxon>Actinomycetota</taxon>
        <taxon>Actinomycetes</taxon>
        <taxon>Kitasatosporales</taxon>
        <taxon>Carbonactinosporaceae</taxon>
        <taxon>Carbonactinospora</taxon>
    </lineage>
</organism>
<proteinExistence type="inferred from homology"/>
<dbReference type="GO" id="GO:0005886">
    <property type="term" value="C:plasma membrane"/>
    <property type="evidence" value="ECO:0007669"/>
    <property type="project" value="UniProtKB-SubCell"/>
</dbReference>
<reference evidence="8" key="4">
    <citation type="submission" date="2015-04" db="EMBL/GenBank/DDBJ databases">
        <title>Physiological reanalysis, assessment of diazotrophy, and genome sequences of multiple isolates of Streptomyces thermoautotrophicus.</title>
        <authorList>
            <person name="MacKellar D.C."/>
            <person name="Lieber L."/>
            <person name="Norman J."/>
            <person name="Bolger A."/>
            <person name="Tobin C."/>
            <person name="Murray J.W."/>
            <person name="Woodward J."/>
            <person name="Friesen M."/>
            <person name="Prell J."/>
        </authorList>
    </citation>
    <scope>NUCLEOTIDE SEQUENCE [LARGE SCALE GENOMIC DNA]</scope>
    <source>
        <strain evidence="8">H1</strain>
    </source>
</reference>
<keyword evidence="4 7" id="KW-0812">Transmembrane</keyword>
<dbReference type="PANTHER" id="PTHR33884">
    <property type="entry name" value="UPF0410 PROTEIN YMGE"/>
    <property type="match status" value="1"/>
</dbReference>
<protein>
    <recommendedName>
        <fullName evidence="14">GlsB/YeaQ/YmgE family stress response membrane protein</fullName>
    </recommendedName>
</protein>
<evidence type="ECO:0000313" key="9">
    <source>
        <dbReference type="EMBL" id="KWX04216.1"/>
    </source>
</evidence>
<dbReference type="RefSeq" id="WP_066884570.1">
    <property type="nucleotide sequence ID" value="NZ_CP171739.1"/>
</dbReference>
<dbReference type="PATRIC" id="fig|1469144.10.peg.1058"/>
<dbReference type="Proteomes" id="UP000070188">
    <property type="component" value="Unassembled WGS sequence"/>
</dbReference>
<evidence type="ECO:0000313" key="13">
    <source>
        <dbReference type="Proteomes" id="UP000070659"/>
    </source>
</evidence>
<keyword evidence="6 7" id="KW-0472">Membrane</keyword>
<dbReference type="EMBL" id="JYIJ01000016">
    <property type="protein sequence ID" value="KWX04216.1"/>
    <property type="molecule type" value="Genomic_DNA"/>
</dbReference>
<keyword evidence="11" id="KW-1185">Reference proteome</keyword>
<feature type="transmembrane region" description="Helical" evidence="7">
    <location>
        <begin position="6"/>
        <end position="23"/>
    </location>
</feature>
<evidence type="ECO:0000256" key="7">
    <source>
        <dbReference type="SAM" id="Phobius"/>
    </source>
</evidence>
<evidence type="ECO:0000256" key="5">
    <source>
        <dbReference type="ARBA" id="ARBA00022989"/>
    </source>
</evidence>
<evidence type="ECO:0000256" key="3">
    <source>
        <dbReference type="ARBA" id="ARBA00022475"/>
    </source>
</evidence>
<dbReference type="EMBL" id="LAXD01000001">
    <property type="protein sequence ID" value="KWW99306.1"/>
    <property type="molecule type" value="Genomic_DNA"/>
</dbReference>
<evidence type="ECO:0000256" key="2">
    <source>
        <dbReference type="ARBA" id="ARBA00011006"/>
    </source>
</evidence>
<evidence type="ECO:0000313" key="10">
    <source>
        <dbReference type="EMBL" id="KWX09375.1"/>
    </source>
</evidence>
<dbReference type="AlphaFoldDB" id="A0A132MN76"/>
<comment type="similarity">
    <text evidence="2">Belongs to the UPF0410 family.</text>
</comment>
<dbReference type="InterPro" id="IPR007341">
    <property type="entry name" value="Transgly_assoc"/>
</dbReference>
<evidence type="ECO:0000313" key="11">
    <source>
        <dbReference type="Proteomes" id="UP000070188"/>
    </source>
</evidence>
<reference evidence="9 13" key="2">
    <citation type="submission" date="2015-02" db="EMBL/GenBank/DDBJ databases">
        <title>Physiological reanalysis, assessment of diazotrophy, and genome sequences of multiple isolates of Streptomyces thermoautotrophicus.</title>
        <authorList>
            <person name="MacKellar D.C."/>
            <person name="Lieber L."/>
            <person name="Norman J."/>
            <person name="Bolger A."/>
            <person name="Tobin C."/>
            <person name="Murray J.W."/>
            <person name="Prell J."/>
        </authorList>
    </citation>
    <scope>NUCLEOTIDE SEQUENCE [LARGE SCALE GENOMIC DNA]</scope>
    <source>
        <strain evidence="9 13">UBT1</strain>
    </source>
</reference>
<comment type="caution">
    <text evidence="8">The sequence shown here is derived from an EMBL/GenBank/DDBJ whole genome shotgun (WGS) entry which is preliminary data.</text>
</comment>
<reference evidence="11" key="3">
    <citation type="submission" date="2015-04" db="EMBL/GenBank/DDBJ databases">
        <title>Physiological reanalysis, assessment of diazotrophy, and genome sequences of multiple isolates of Streptomyces thermoautotrophicus.</title>
        <authorList>
            <person name="MacKellar D.C."/>
            <person name="Lieber L."/>
            <person name="Norman J."/>
            <person name="Bolger A."/>
            <person name="Tobin C."/>
            <person name="Murray J.W."/>
            <person name="Chang R."/>
            <person name="Ford T."/>
            <person name="Nguyen P.Q."/>
            <person name="Woodward J."/>
            <person name="Permingeat H."/>
            <person name="Joshi N.S."/>
            <person name="Silver P.A."/>
            <person name="Usadel B."/>
            <person name="Rutherford A.W."/>
            <person name="Friesen M."/>
            <person name="Prell J."/>
        </authorList>
    </citation>
    <scope>NUCLEOTIDE SEQUENCE [LARGE SCALE GENOMIC DNA]</scope>
    <source>
        <strain evidence="11">H1</strain>
    </source>
</reference>
<accession>A0A132MN76</accession>
<evidence type="ECO:0000256" key="6">
    <source>
        <dbReference type="ARBA" id="ARBA00023136"/>
    </source>
</evidence>
<feature type="transmembrane region" description="Helical" evidence="7">
    <location>
        <begin position="35"/>
        <end position="53"/>
    </location>
</feature>
<keyword evidence="3" id="KW-1003">Cell membrane</keyword>
<dbReference type="Proteomes" id="UP000070659">
    <property type="component" value="Unassembled WGS sequence"/>
</dbReference>
<sequence>MILDIIGYIVLGLIVGALARLAVPGRNPMSWWMTLLLGVVGALLGGLVTSAIIGEGHNIIEFIVSVAVAAALVVIYGAMVRRQAV</sequence>
<name>A0A132MN76_9ACTN</name>
<keyword evidence="5 7" id="KW-1133">Transmembrane helix</keyword>
<feature type="transmembrane region" description="Helical" evidence="7">
    <location>
        <begin position="59"/>
        <end position="79"/>
    </location>
</feature>
<evidence type="ECO:0000256" key="4">
    <source>
        <dbReference type="ARBA" id="ARBA00022692"/>
    </source>
</evidence>
<evidence type="ECO:0000313" key="12">
    <source>
        <dbReference type="Proteomes" id="UP000070598"/>
    </source>
</evidence>
<evidence type="ECO:0000313" key="8">
    <source>
        <dbReference type="EMBL" id="KWW99306.1"/>
    </source>
</evidence>
<dbReference type="Proteomes" id="UP000070598">
    <property type="component" value="Unassembled WGS sequence"/>
</dbReference>
<dbReference type="EMBL" id="JYIK01000828">
    <property type="protein sequence ID" value="KWX09375.1"/>
    <property type="molecule type" value="Genomic_DNA"/>
</dbReference>
<dbReference type="PANTHER" id="PTHR33884:SF3">
    <property type="entry name" value="UPF0410 PROTEIN YMGE"/>
    <property type="match status" value="1"/>
</dbReference>
<evidence type="ECO:0000256" key="1">
    <source>
        <dbReference type="ARBA" id="ARBA00004651"/>
    </source>
</evidence>